<reference evidence="2" key="1">
    <citation type="submission" date="2020-08" db="EMBL/GenBank/DDBJ databases">
        <title>Taxonomic study for Lactobacillus species isolated from hardwood bark.</title>
        <authorList>
            <person name="Tohno M."/>
            <person name="Tanizawa Y."/>
        </authorList>
    </citation>
    <scope>NUCLEOTIDE SEQUENCE</scope>
    <source>
        <strain evidence="2">B40</strain>
    </source>
</reference>
<feature type="transmembrane region" description="Helical" evidence="1">
    <location>
        <begin position="6"/>
        <end position="25"/>
    </location>
</feature>
<comment type="caution">
    <text evidence="2">The sequence shown here is derived from an EMBL/GenBank/DDBJ whole genome shotgun (WGS) entry which is preliminary data.</text>
</comment>
<feature type="transmembrane region" description="Helical" evidence="1">
    <location>
        <begin position="37"/>
        <end position="64"/>
    </location>
</feature>
<dbReference type="AlphaFoldDB" id="A0A916QFK2"/>
<protein>
    <submittedName>
        <fullName evidence="2">Uncharacterized protein</fullName>
    </submittedName>
</protein>
<dbReference type="EMBL" id="BMAY01000002">
    <property type="protein sequence ID" value="GFZ26381.1"/>
    <property type="molecule type" value="Genomic_DNA"/>
</dbReference>
<proteinExistence type="predicted"/>
<dbReference type="Proteomes" id="UP000677218">
    <property type="component" value="Unassembled WGS sequence"/>
</dbReference>
<keyword evidence="1" id="KW-1133">Transmembrane helix</keyword>
<dbReference type="RefSeq" id="WP_212780091.1">
    <property type="nucleotide sequence ID" value="NZ_BMAY01000002.1"/>
</dbReference>
<keyword evidence="3" id="KW-1185">Reference proteome</keyword>
<gene>
    <name evidence="2" type="ORF">LCB40_02610</name>
</gene>
<accession>A0A916QFK2</accession>
<name>A0A916QFK2_9LACO</name>
<evidence type="ECO:0000313" key="3">
    <source>
        <dbReference type="Proteomes" id="UP000677218"/>
    </source>
</evidence>
<organism evidence="2 3">
    <name type="scientific">Lactobacillus corticis</name>
    <dbReference type="NCBI Taxonomy" id="2201249"/>
    <lineage>
        <taxon>Bacteria</taxon>
        <taxon>Bacillati</taxon>
        <taxon>Bacillota</taxon>
        <taxon>Bacilli</taxon>
        <taxon>Lactobacillales</taxon>
        <taxon>Lactobacillaceae</taxon>
        <taxon>Lactobacillus</taxon>
    </lineage>
</organism>
<evidence type="ECO:0000256" key="1">
    <source>
        <dbReference type="SAM" id="Phobius"/>
    </source>
</evidence>
<keyword evidence="1" id="KW-0472">Membrane</keyword>
<keyword evidence="1" id="KW-0812">Transmembrane</keyword>
<evidence type="ECO:0000313" key="2">
    <source>
        <dbReference type="EMBL" id="GFZ26381.1"/>
    </source>
</evidence>
<sequence>METVLPYLLGGLLVAGSVYYFYYSMHYTIMVWTKKMGSVFATVALLQSYLISFGLLGVGLVILAG</sequence>